<feature type="non-terminal residue" evidence="1">
    <location>
        <position position="1"/>
    </location>
</feature>
<sequence>AGAGNLNVTIKDSSQLSTFDYTVTFSDKTDPNKITVLRSDGKAMGTFDMSATPPPTLDGFTLALDGKGTMAFGDSFK</sequence>
<keyword evidence="1" id="KW-0966">Cell projection</keyword>
<evidence type="ECO:0000313" key="1">
    <source>
        <dbReference type="EMBL" id="PRW73017.1"/>
    </source>
</evidence>
<gene>
    <name evidence="1" type="primary">flgK</name>
    <name evidence="1" type="ORF">C7A10_32950</name>
</gene>
<accession>A0A2T0HHY8</accession>
<name>A0A2T0HHY8_PSEFL</name>
<keyword evidence="1" id="KW-0282">Flagellum</keyword>
<dbReference type="EMBL" id="PVUH01000318">
    <property type="protein sequence ID" value="PRW73017.1"/>
    <property type="molecule type" value="Genomic_DNA"/>
</dbReference>
<reference evidence="1 2" key="1">
    <citation type="submission" date="2018-03" db="EMBL/GenBank/DDBJ databases">
        <title>Blue discolouration in mozzarella cheese caused by Pseudomonas fluorescens.</title>
        <authorList>
            <person name="Chiesa F."/>
            <person name="Dalmasso A."/>
            <person name="Lomonaco S."/>
        </authorList>
    </citation>
    <scope>NUCLEOTIDE SEQUENCE [LARGE SCALE GENOMIC DNA]</scope>
    <source>
        <strain evidence="1 2">11293</strain>
    </source>
</reference>
<evidence type="ECO:0000313" key="2">
    <source>
        <dbReference type="Proteomes" id="UP000239731"/>
    </source>
</evidence>
<dbReference type="AlphaFoldDB" id="A0A2T0HHY8"/>
<organism evidence="1 2">
    <name type="scientific">Pseudomonas fluorescens</name>
    <dbReference type="NCBI Taxonomy" id="294"/>
    <lineage>
        <taxon>Bacteria</taxon>
        <taxon>Pseudomonadati</taxon>
        <taxon>Pseudomonadota</taxon>
        <taxon>Gammaproteobacteria</taxon>
        <taxon>Pseudomonadales</taxon>
        <taxon>Pseudomonadaceae</taxon>
        <taxon>Pseudomonas</taxon>
    </lineage>
</organism>
<protein>
    <submittedName>
        <fullName evidence="1">Flagellar hook-associated protein FlgK</fullName>
    </submittedName>
</protein>
<feature type="non-terminal residue" evidence="1">
    <location>
        <position position="77"/>
    </location>
</feature>
<proteinExistence type="predicted"/>
<keyword evidence="1" id="KW-0969">Cilium</keyword>
<dbReference type="Proteomes" id="UP000239731">
    <property type="component" value="Unassembled WGS sequence"/>
</dbReference>
<comment type="caution">
    <text evidence="1">The sequence shown here is derived from an EMBL/GenBank/DDBJ whole genome shotgun (WGS) entry which is preliminary data.</text>
</comment>